<feature type="transmembrane region" description="Helical" evidence="1">
    <location>
        <begin position="239"/>
        <end position="261"/>
    </location>
</feature>
<accession>A0A8J6NHN5</accession>
<evidence type="ECO:0000313" key="3">
    <source>
        <dbReference type="Proteomes" id="UP000614469"/>
    </source>
</evidence>
<keyword evidence="1" id="KW-0472">Membrane</keyword>
<comment type="caution">
    <text evidence="2">The sequence shown here is derived from an EMBL/GenBank/DDBJ whole genome shotgun (WGS) entry which is preliminary data.</text>
</comment>
<feature type="transmembrane region" description="Helical" evidence="1">
    <location>
        <begin position="200"/>
        <end position="218"/>
    </location>
</feature>
<organism evidence="2 3">
    <name type="scientific">Candidatus Desulfolinea nitratireducens</name>
    <dbReference type="NCBI Taxonomy" id="2841698"/>
    <lineage>
        <taxon>Bacteria</taxon>
        <taxon>Bacillati</taxon>
        <taxon>Chloroflexota</taxon>
        <taxon>Anaerolineae</taxon>
        <taxon>Anaerolineales</taxon>
        <taxon>Anaerolineales incertae sedis</taxon>
        <taxon>Candidatus Desulfolinea</taxon>
    </lineage>
</organism>
<feature type="transmembrane region" description="Helical" evidence="1">
    <location>
        <begin position="110"/>
        <end position="128"/>
    </location>
</feature>
<evidence type="ECO:0000313" key="2">
    <source>
        <dbReference type="EMBL" id="MBC8335421.1"/>
    </source>
</evidence>
<feature type="transmembrane region" description="Helical" evidence="1">
    <location>
        <begin position="165"/>
        <end position="188"/>
    </location>
</feature>
<evidence type="ECO:0000256" key="1">
    <source>
        <dbReference type="SAM" id="Phobius"/>
    </source>
</evidence>
<feature type="transmembrane region" description="Helical" evidence="1">
    <location>
        <begin position="21"/>
        <end position="46"/>
    </location>
</feature>
<name>A0A8J6NHN5_9CHLR</name>
<dbReference type="Proteomes" id="UP000614469">
    <property type="component" value="Unassembled WGS sequence"/>
</dbReference>
<dbReference type="NCBIfam" id="NF038020">
    <property type="entry name" value="HeR"/>
    <property type="match status" value="1"/>
</dbReference>
<dbReference type="AlphaFoldDB" id="A0A8J6NHN5"/>
<feature type="transmembrane region" description="Helical" evidence="1">
    <location>
        <begin position="66"/>
        <end position="89"/>
    </location>
</feature>
<dbReference type="InterPro" id="IPR041113">
    <property type="entry name" value="Heliorhodopsin"/>
</dbReference>
<dbReference type="EMBL" id="JACNJN010000108">
    <property type="protein sequence ID" value="MBC8335421.1"/>
    <property type="molecule type" value="Genomic_DNA"/>
</dbReference>
<dbReference type="Pfam" id="PF18761">
    <property type="entry name" value="Heliorhodopsin"/>
    <property type="match status" value="1"/>
</dbReference>
<keyword evidence="1" id="KW-0812">Transmembrane</keyword>
<feature type="transmembrane region" description="Helical" evidence="1">
    <location>
        <begin position="134"/>
        <end position="153"/>
    </location>
</feature>
<proteinExistence type="predicted"/>
<keyword evidence="1" id="KW-1133">Transmembrane helix</keyword>
<reference evidence="2 3" key="1">
    <citation type="submission" date="2020-08" db="EMBL/GenBank/DDBJ databases">
        <title>Bridging the membrane lipid divide: bacteria of the FCB group superphylum have the potential to synthesize archaeal ether lipids.</title>
        <authorList>
            <person name="Villanueva L."/>
            <person name="Von Meijenfeldt F.A.B."/>
            <person name="Westbye A.B."/>
            <person name="Yadav S."/>
            <person name="Hopmans E.C."/>
            <person name="Dutilh B.E."/>
            <person name="Sinninghe Damste J.S."/>
        </authorList>
    </citation>
    <scope>NUCLEOTIDE SEQUENCE [LARGE SCALE GENOMIC DNA]</scope>
    <source>
        <strain evidence="2">NIOZ-UU36</strain>
    </source>
</reference>
<dbReference type="Gene3D" id="1.20.1070.10">
    <property type="entry name" value="Rhodopsin 7-helix transmembrane proteins"/>
    <property type="match status" value="1"/>
</dbReference>
<sequence>MTTNKNTSNETKFRGLRRFNLIMGFLHLLQGVFMWIVSNDTVYPIFTNYLSFDTSTFSLNPVAKLFYELPLGPSVAIFLLLSAIAHFYLASAGYENYINNLKQGKNPVRFYEYALSSSLMIVLIGMLAGVWDLGAIILMFGLNAMMNLLGLLMESLNQDRKKLDWSPFTFGSIAGIIPWLVIFIYFFGSIASGGEAKPPAFVYAIIPTLFVFFNTFAVNMWLQYKKIGPWKDYLYGERAFIVLSLVAKTVLAWMIFAGTLAPV</sequence>
<gene>
    <name evidence="2" type="primary">heR</name>
    <name evidence="2" type="ORF">H8E29_09165</name>
</gene>
<protein>
    <submittedName>
        <fullName evidence="2">Heliorhodopsin HeR</fullName>
    </submittedName>
</protein>